<dbReference type="InterPro" id="IPR050881">
    <property type="entry name" value="LL-DAP_aminotransferase"/>
</dbReference>
<dbReference type="AlphaFoldDB" id="A0A8A7K967"/>
<dbReference type="Proteomes" id="UP000665020">
    <property type="component" value="Chromosome"/>
</dbReference>
<comment type="catalytic activity">
    <reaction evidence="8 9">
        <text>(2S,6S)-2,6-diaminopimelate + 2-oxoglutarate = (S)-2,3,4,5-tetrahydrodipicolinate + L-glutamate + H2O + H(+)</text>
        <dbReference type="Rhea" id="RHEA:23988"/>
        <dbReference type="ChEBI" id="CHEBI:15377"/>
        <dbReference type="ChEBI" id="CHEBI:15378"/>
        <dbReference type="ChEBI" id="CHEBI:16810"/>
        <dbReference type="ChEBI" id="CHEBI:16845"/>
        <dbReference type="ChEBI" id="CHEBI:29985"/>
        <dbReference type="ChEBI" id="CHEBI:57609"/>
        <dbReference type="EC" id="2.6.1.83"/>
    </reaction>
</comment>
<dbReference type="InterPro" id="IPR015424">
    <property type="entry name" value="PyrdxlP-dep_Trfase"/>
</dbReference>
<evidence type="ECO:0000256" key="4">
    <source>
        <dbReference type="ARBA" id="ARBA00018052"/>
    </source>
</evidence>
<dbReference type="EC" id="2.6.1.83" evidence="3 9"/>
<feature type="binding site" evidence="9">
    <location>
        <position position="176"/>
    </location>
    <ligand>
        <name>substrate</name>
    </ligand>
</feature>
<dbReference type="InterPro" id="IPR019942">
    <property type="entry name" value="DapL/ALD1"/>
</dbReference>
<evidence type="ECO:0000313" key="13">
    <source>
        <dbReference type="Proteomes" id="UP000665020"/>
    </source>
</evidence>
<dbReference type="InterPro" id="IPR015422">
    <property type="entry name" value="PyrdxlP-dep_Trfase_small"/>
</dbReference>
<dbReference type="HAMAP" id="MF_01642">
    <property type="entry name" value="DapL_aminotrans_1"/>
    <property type="match status" value="1"/>
</dbReference>
<dbReference type="UniPathway" id="UPA00034">
    <property type="reaction ID" value="UER00466"/>
</dbReference>
<feature type="binding site" evidence="9">
    <location>
        <position position="38"/>
    </location>
    <ligand>
        <name>substrate</name>
    </ligand>
</feature>
<dbReference type="InterPro" id="IPR004838">
    <property type="entry name" value="NHTrfase_class1_PyrdxlP-BS"/>
</dbReference>
<dbReference type="EMBL" id="CP046640">
    <property type="protein sequence ID" value="QTL98296.1"/>
    <property type="molecule type" value="Genomic_DNA"/>
</dbReference>
<protein>
    <recommendedName>
        <fullName evidence="4 9">LL-diaminopimelate aminotransferase</fullName>
        <shortName evidence="9">DAP-AT</shortName>
        <shortName evidence="9">DAP-aminotransferase</shortName>
        <shortName evidence="9">LL-DAP-aminotransferase</shortName>
        <ecNumber evidence="3 9">2.6.1.83</ecNumber>
    </recommendedName>
</protein>
<dbReference type="PANTHER" id="PTHR42832:SF3">
    <property type="entry name" value="L-GLUTAMINE--4-(METHYLSULFANYL)-2-OXOBUTANOATE AMINOTRANSFERASE"/>
    <property type="match status" value="1"/>
</dbReference>
<evidence type="ECO:0000256" key="3">
    <source>
        <dbReference type="ARBA" id="ARBA00013138"/>
    </source>
</evidence>
<evidence type="ECO:0000256" key="5">
    <source>
        <dbReference type="ARBA" id="ARBA00022576"/>
    </source>
</evidence>
<sequence>MENSDRIRNLPPYLFAEIDKMIAKAKSKGKDVISFGIGDPDLPTPDNIVNKMIESVKDPSTHSYPSYEGLYNYRKAVADWYQDNYEVDLDPDKEVVSLIGSKEGIAHLPFCYINPGDLALVPDPGYPVYKTAVLLAGGEPVMMPLLEENDFLPDLDKISKETADKAKLLYINYPNNPTGAVASEEFYKKIIEFARQHDIIIAHDAAYSEIGLAGYNPPSFIQFEGAKEVGIEFNSLSKPFNMTGWRVGWAVGNEDVIEALGRIKTNIDSGIFEAVQYAGIEALKNSKENIARMNEIYTRRRDLLTKGLNDLGWKIKANKASFYIWAKVPQGYSAADFSTYVFENTGIFFTPGNGYGEYGEGYVRIALTVKEERIKEALQRLKDSKIEF</sequence>
<dbReference type="Pfam" id="PF00155">
    <property type="entry name" value="Aminotran_1_2"/>
    <property type="match status" value="1"/>
</dbReference>
<dbReference type="PANTHER" id="PTHR42832">
    <property type="entry name" value="AMINO ACID AMINOTRANSFERASE"/>
    <property type="match status" value="1"/>
</dbReference>
<evidence type="ECO:0000256" key="8">
    <source>
        <dbReference type="ARBA" id="ARBA00051934"/>
    </source>
</evidence>
<keyword evidence="6 9" id="KW-0808">Transferase</keyword>
<dbReference type="Gene3D" id="3.40.640.10">
    <property type="entry name" value="Type I PLP-dependent aspartate aminotransferase-like (Major domain)"/>
    <property type="match status" value="1"/>
</dbReference>
<evidence type="ECO:0000313" key="12">
    <source>
        <dbReference type="EMBL" id="QTL98296.1"/>
    </source>
</evidence>
<keyword evidence="7 9" id="KW-0663">Pyridoxal phosphate</keyword>
<comment type="subunit">
    <text evidence="9">Homodimer.</text>
</comment>
<dbReference type="KEGG" id="ifn:GM661_10055"/>
<reference evidence="12" key="1">
    <citation type="submission" date="2019-12" db="EMBL/GenBank/DDBJ databases">
        <authorList>
            <person name="zhang j."/>
            <person name="sun C.M."/>
        </authorList>
    </citation>
    <scope>NUCLEOTIDE SEQUENCE</scope>
    <source>
        <strain evidence="12">NS-1</strain>
    </source>
</reference>
<evidence type="ECO:0000256" key="6">
    <source>
        <dbReference type="ARBA" id="ARBA00022679"/>
    </source>
</evidence>
<feature type="binding site" evidence="9">
    <location>
        <position position="207"/>
    </location>
    <ligand>
        <name>pyridoxal 5'-phosphate</name>
        <dbReference type="ChEBI" id="CHEBI:597326"/>
    </ligand>
</feature>
<feature type="binding site" evidence="9">
    <location>
        <begin position="235"/>
        <end position="237"/>
    </location>
    <ligand>
        <name>pyridoxal 5'-phosphate</name>
        <dbReference type="ChEBI" id="CHEBI:597326"/>
    </ligand>
</feature>
<gene>
    <name evidence="9" type="primary">dapL</name>
    <name evidence="12" type="ORF">GM661_10055</name>
</gene>
<organism evidence="12 13">
    <name type="scientific">Iocasia fonsfrigidae</name>
    <dbReference type="NCBI Taxonomy" id="2682810"/>
    <lineage>
        <taxon>Bacteria</taxon>
        <taxon>Bacillati</taxon>
        <taxon>Bacillota</taxon>
        <taxon>Clostridia</taxon>
        <taxon>Halanaerobiales</taxon>
        <taxon>Halanaerobiaceae</taxon>
        <taxon>Iocasia</taxon>
    </lineage>
</organism>
<dbReference type="RefSeq" id="WP_230866740.1">
    <property type="nucleotide sequence ID" value="NZ_CP046640.1"/>
</dbReference>
<comment type="similarity">
    <text evidence="9">Belongs to the class-I pyridoxal-phosphate-dependent aminotransferase family. LL-diaminopimelate aminotransferase subfamily.</text>
</comment>
<feature type="binding site" evidence="9">
    <location>
        <position position="126"/>
    </location>
    <ligand>
        <name>pyridoxal 5'-phosphate</name>
        <dbReference type="ChEBI" id="CHEBI:597326"/>
    </ligand>
</feature>
<feature type="binding site" evidence="9">
    <location>
        <position position="67"/>
    </location>
    <ligand>
        <name>pyridoxal 5'-phosphate</name>
        <dbReference type="ChEBI" id="CHEBI:597326"/>
    </ligand>
</feature>
<feature type="binding site" evidence="9">
    <location>
        <position position="246"/>
    </location>
    <ligand>
        <name>pyridoxal 5'-phosphate</name>
        <dbReference type="ChEBI" id="CHEBI:597326"/>
    </ligand>
</feature>
<evidence type="ECO:0000259" key="11">
    <source>
        <dbReference type="Pfam" id="PF00155"/>
    </source>
</evidence>
<proteinExistence type="inferred from homology"/>
<comment type="function">
    <text evidence="9">Involved in the synthesis of meso-diaminopimelate (m-DAP or DL-DAP), required for both lysine and peptidoglycan biosynthesis. Catalyzes the direct conversion of tetrahydrodipicolinate to LL-diaminopimelate.</text>
</comment>
<name>A0A8A7K967_9FIRM</name>
<feature type="binding site" evidence="9">
    <location>
        <position position="126"/>
    </location>
    <ligand>
        <name>substrate</name>
    </ligand>
</feature>
<dbReference type="GO" id="GO:0010285">
    <property type="term" value="F:L,L-diaminopimelate aminotransferase activity"/>
    <property type="evidence" value="ECO:0007669"/>
    <property type="project" value="UniProtKB-UniRule"/>
</dbReference>
<comment type="caution">
    <text evidence="9">Lacks conserved residue(s) required for the propagation of feature annotation.</text>
</comment>
<evidence type="ECO:0000256" key="10">
    <source>
        <dbReference type="RuleBase" id="RU000481"/>
    </source>
</evidence>
<dbReference type="GO" id="GO:0030170">
    <property type="term" value="F:pyridoxal phosphate binding"/>
    <property type="evidence" value="ECO:0007669"/>
    <property type="project" value="UniProtKB-UniRule"/>
</dbReference>
<feature type="modified residue" description="N6-(pyridoxal phosphate)lysine" evidence="9">
    <location>
        <position position="238"/>
    </location>
</feature>
<comment type="cofactor">
    <cofactor evidence="1 9 10">
        <name>pyridoxal 5'-phosphate</name>
        <dbReference type="ChEBI" id="CHEBI:597326"/>
    </cofactor>
</comment>
<dbReference type="CDD" id="cd00609">
    <property type="entry name" value="AAT_like"/>
    <property type="match status" value="1"/>
</dbReference>
<dbReference type="SUPFAM" id="SSF53383">
    <property type="entry name" value="PLP-dependent transferases"/>
    <property type="match status" value="1"/>
</dbReference>
<comment type="pathway">
    <text evidence="2 9">Amino-acid biosynthesis; L-lysine biosynthesis via DAP pathway; LL-2,6-diaminopimelate from (S)-tetrahydrodipicolinate (aminotransferase route): step 1/1.</text>
</comment>
<feature type="binding site" evidence="9">
    <location>
        <position position="176"/>
    </location>
    <ligand>
        <name>pyridoxal 5'-phosphate</name>
        <dbReference type="ChEBI" id="CHEBI:597326"/>
    </ligand>
</feature>
<dbReference type="GO" id="GO:0033362">
    <property type="term" value="P:lysine biosynthetic process via diaminopimelate, diaminopimelate-aminotransferase pathway"/>
    <property type="evidence" value="ECO:0007669"/>
    <property type="project" value="UniProtKB-UniRule"/>
</dbReference>
<dbReference type="InterPro" id="IPR019881">
    <property type="entry name" value="DAP-NH2Trfase_DapL_Desulfo"/>
</dbReference>
<evidence type="ECO:0000256" key="9">
    <source>
        <dbReference type="HAMAP-Rule" id="MF_01642"/>
    </source>
</evidence>
<feature type="domain" description="Aminotransferase class I/classII large" evidence="11">
    <location>
        <begin position="30"/>
        <end position="381"/>
    </location>
</feature>
<dbReference type="InterPro" id="IPR015421">
    <property type="entry name" value="PyrdxlP-dep_Trfase_major"/>
</dbReference>
<dbReference type="InterPro" id="IPR004839">
    <property type="entry name" value="Aminotransferase_I/II_large"/>
</dbReference>
<dbReference type="NCBIfam" id="NF006756">
    <property type="entry name" value="PRK09276.1"/>
    <property type="match status" value="1"/>
</dbReference>
<dbReference type="Gene3D" id="3.90.1150.10">
    <property type="entry name" value="Aspartate Aminotransferase, domain 1"/>
    <property type="match status" value="1"/>
</dbReference>
<feature type="binding site" evidence="9">
    <location>
        <position position="364"/>
    </location>
    <ligand>
        <name>substrate</name>
    </ligand>
</feature>
<dbReference type="PROSITE" id="PS00105">
    <property type="entry name" value="AA_TRANSFER_CLASS_1"/>
    <property type="match status" value="1"/>
</dbReference>
<evidence type="ECO:0000256" key="2">
    <source>
        <dbReference type="ARBA" id="ARBA00004982"/>
    </source>
</evidence>
<evidence type="ECO:0000256" key="7">
    <source>
        <dbReference type="ARBA" id="ARBA00022898"/>
    </source>
</evidence>
<dbReference type="NCBIfam" id="TIGR03540">
    <property type="entry name" value="DapC_direct"/>
    <property type="match status" value="1"/>
</dbReference>
<accession>A0A8A7K967</accession>
<feature type="binding site" evidence="9">
    <location>
        <position position="13"/>
    </location>
    <ligand>
        <name>substrate</name>
    </ligand>
</feature>
<keyword evidence="13" id="KW-1185">Reference proteome</keyword>
<evidence type="ECO:0000256" key="1">
    <source>
        <dbReference type="ARBA" id="ARBA00001933"/>
    </source>
</evidence>
<keyword evidence="5 9" id="KW-0032">Aminotransferase</keyword>